<name>A0ABN6CWF3_9GAMM</name>
<dbReference type="EMBL" id="AP024202">
    <property type="protein sequence ID" value="BCN93401.1"/>
    <property type="molecule type" value="Genomic_DNA"/>
</dbReference>
<organism evidence="1 2">
    <name type="scientific">Thiomicrorhabdus immobilis</name>
    <dbReference type="NCBI Taxonomy" id="2791037"/>
    <lineage>
        <taxon>Bacteria</taxon>
        <taxon>Pseudomonadati</taxon>
        <taxon>Pseudomonadota</taxon>
        <taxon>Gammaproteobacteria</taxon>
        <taxon>Thiotrichales</taxon>
        <taxon>Piscirickettsiaceae</taxon>
        <taxon>Thiomicrorhabdus</taxon>
    </lineage>
</organism>
<dbReference type="RefSeq" id="WP_237260496.1">
    <property type="nucleotide sequence ID" value="NZ_AP024202.1"/>
</dbReference>
<accession>A0ABN6CWF3</accession>
<evidence type="ECO:0000313" key="1">
    <source>
        <dbReference type="EMBL" id="BCN93401.1"/>
    </source>
</evidence>
<evidence type="ECO:0008006" key="3">
    <source>
        <dbReference type="Google" id="ProtNLM"/>
    </source>
</evidence>
<sequence>MDITKTSFTASTIATNGIKQGFEQLAQTSQSINRSLPNYQIEQPDNTNAINYEALNMVASESLETNIIDLKTSENQIKSLAKVIEVENKLFDESMGKIFDGWA</sequence>
<keyword evidence="2" id="KW-1185">Reference proteome</keyword>
<gene>
    <name evidence="1" type="ORF">THMIRHAM_11860</name>
</gene>
<evidence type="ECO:0000313" key="2">
    <source>
        <dbReference type="Proteomes" id="UP001054820"/>
    </source>
</evidence>
<reference evidence="1" key="1">
    <citation type="journal article" date="2022" name="Arch. Microbiol.">
        <title>Thiomicrorhabdus immobilis sp. nov., a mesophilic sulfur-oxidizing bacterium isolated from sediment of a brackish lake in northern Japan.</title>
        <authorList>
            <person name="Kojima H."/>
            <person name="Mochizuki J."/>
            <person name="Kanda M."/>
            <person name="Watanabe T."/>
            <person name="Fukui M."/>
        </authorList>
    </citation>
    <scope>NUCLEOTIDE SEQUENCE</scope>
    <source>
        <strain evidence="1">Am19</strain>
    </source>
</reference>
<proteinExistence type="predicted"/>
<dbReference type="Proteomes" id="UP001054820">
    <property type="component" value="Chromosome"/>
</dbReference>
<protein>
    <recommendedName>
        <fullName evidence="3">Flagellar basal-body/hook protein C-terminal domain-containing protein</fullName>
    </recommendedName>
</protein>